<dbReference type="InterPro" id="IPR029045">
    <property type="entry name" value="ClpP/crotonase-like_dom_sf"/>
</dbReference>
<keyword evidence="5" id="KW-1185">Reference proteome</keyword>
<gene>
    <name evidence="4" type="ORF">KS2013_1679</name>
</gene>
<sequence>MSKLITTEVINHVLHIEFNRQDKKNALTTDMYRALSYELASAKRNEDVRVAFFKGSEGCFSAGNDIADFLEQPVLDEGSPILNFLHELANFDKPIVAAASGPAVGIGTTLLLHCDLVYATEKTYFCLPFVDLGLCPEAGSSYLLPRQLGYVRAAELLLLAEPFDGNRAKELGIINDVASPDEYIQVAQEKAEKLAMKPVHALRVSRQLIRSNSGFVSKAIEREARSFSELLGSDEAKAIFKKFLEK</sequence>
<evidence type="ECO:0000313" key="4">
    <source>
        <dbReference type="EMBL" id="AOE50389.1"/>
    </source>
</evidence>
<dbReference type="SUPFAM" id="SSF52096">
    <property type="entry name" value="ClpP/crotonase"/>
    <property type="match status" value="1"/>
</dbReference>
<evidence type="ECO:0000256" key="1">
    <source>
        <dbReference type="ARBA" id="ARBA00004275"/>
    </source>
</evidence>
<dbReference type="Pfam" id="PF00378">
    <property type="entry name" value="ECH_1"/>
    <property type="match status" value="1"/>
</dbReference>
<dbReference type="Proteomes" id="UP000094147">
    <property type="component" value="Chromosome"/>
</dbReference>
<dbReference type="OrthoDB" id="9797151at2"/>
<comment type="subcellular location">
    <subcellularLocation>
        <location evidence="1">Peroxisome</location>
    </subcellularLocation>
</comment>
<reference evidence="5" key="1">
    <citation type="submission" date="2015-08" db="EMBL/GenBank/DDBJ databases">
        <authorList>
            <person name="Kim K.M."/>
        </authorList>
    </citation>
    <scope>NUCLEOTIDE SEQUENCE [LARGE SCALE GENOMIC DNA]</scope>
    <source>
        <strain evidence="5">KCTC 23892</strain>
    </source>
</reference>
<keyword evidence="2" id="KW-0576">Peroxisome</keyword>
<dbReference type="GO" id="GO:0004165">
    <property type="term" value="F:delta(3)-delta(2)-enoyl-CoA isomerase activity"/>
    <property type="evidence" value="ECO:0007669"/>
    <property type="project" value="UniProtKB-ARBA"/>
</dbReference>
<name>A0A1B3BC55_9GAMM</name>
<accession>A0A1B3BC55</accession>
<dbReference type="EMBL" id="CP012418">
    <property type="protein sequence ID" value="AOE50389.1"/>
    <property type="molecule type" value="Genomic_DNA"/>
</dbReference>
<evidence type="ECO:0000256" key="3">
    <source>
        <dbReference type="ARBA" id="ARBA00023235"/>
    </source>
</evidence>
<dbReference type="InterPro" id="IPR001753">
    <property type="entry name" value="Enoyl-CoA_hydra/iso"/>
</dbReference>
<dbReference type="RefSeq" id="WP_068992477.1">
    <property type="nucleotide sequence ID" value="NZ_CP012418.1"/>
</dbReference>
<dbReference type="AlphaFoldDB" id="A0A1B3BC55"/>
<dbReference type="PATRIC" id="fig|1144748.3.peg.1693"/>
<proteinExistence type="predicted"/>
<protein>
    <submittedName>
        <fullName evidence="4">Enoyl-CoA hydratase</fullName>
    </submittedName>
</protein>
<dbReference type="PANTHER" id="PTHR43684">
    <property type="match status" value="1"/>
</dbReference>
<dbReference type="InterPro" id="IPR051053">
    <property type="entry name" value="ECH/Chromodomain_protein"/>
</dbReference>
<evidence type="ECO:0000256" key="2">
    <source>
        <dbReference type="ARBA" id="ARBA00023140"/>
    </source>
</evidence>
<evidence type="ECO:0000313" key="5">
    <source>
        <dbReference type="Proteomes" id="UP000094147"/>
    </source>
</evidence>
<keyword evidence="3" id="KW-0413">Isomerase</keyword>
<dbReference type="PANTHER" id="PTHR43684:SF1">
    <property type="entry name" value="ENOYL-COA DELTA ISOMERASE 2"/>
    <property type="match status" value="1"/>
</dbReference>
<dbReference type="Gene3D" id="3.90.226.10">
    <property type="entry name" value="2-enoyl-CoA Hydratase, Chain A, domain 1"/>
    <property type="match status" value="1"/>
</dbReference>
<dbReference type="CDD" id="cd06558">
    <property type="entry name" value="crotonase-like"/>
    <property type="match status" value="1"/>
</dbReference>
<dbReference type="KEGG" id="ksd:KS2013_1679"/>
<dbReference type="STRING" id="1144748.KS2013_1679"/>
<organism evidence="4 5">
    <name type="scientific">Kangiella sediminilitoris</name>
    <dbReference type="NCBI Taxonomy" id="1144748"/>
    <lineage>
        <taxon>Bacteria</taxon>
        <taxon>Pseudomonadati</taxon>
        <taxon>Pseudomonadota</taxon>
        <taxon>Gammaproteobacteria</taxon>
        <taxon>Kangiellales</taxon>
        <taxon>Kangiellaceae</taxon>
        <taxon>Kangiella</taxon>
    </lineage>
</organism>